<keyword evidence="2" id="KW-1185">Reference proteome</keyword>
<proteinExistence type="predicted"/>
<evidence type="ECO:0000313" key="2">
    <source>
        <dbReference type="Proteomes" id="UP001604277"/>
    </source>
</evidence>
<comment type="caution">
    <text evidence="1">The sequence shown here is derived from an EMBL/GenBank/DDBJ whole genome shotgun (WGS) entry which is preliminary data.</text>
</comment>
<name>A0ABD1SQG8_9LAMI</name>
<dbReference type="EMBL" id="JBFOLJ010000010">
    <property type="protein sequence ID" value="KAL2502946.1"/>
    <property type="molecule type" value="Genomic_DNA"/>
</dbReference>
<reference evidence="2" key="1">
    <citation type="submission" date="2024-07" db="EMBL/GenBank/DDBJ databases">
        <title>Two chromosome-level genome assemblies of Korean endemic species Abeliophyllum distichum and Forsythia ovata (Oleaceae).</title>
        <authorList>
            <person name="Jang H."/>
        </authorList>
    </citation>
    <scope>NUCLEOTIDE SEQUENCE [LARGE SCALE GENOMIC DNA]</scope>
</reference>
<dbReference type="Proteomes" id="UP001604277">
    <property type="component" value="Unassembled WGS sequence"/>
</dbReference>
<organism evidence="1 2">
    <name type="scientific">Forsythia ovata</name>
    <dbReference type="NCBI Taxonomy" id="205694"/>
    <lineage>
        <taxon>Eukaryota</taxon>
        <taxon>Viridiplantae</taxon>
        <taxon>Streptophyta</taxon>
        <taxon>Embryophyta</taxon>
        <taxon>Tracheophyta</taxon>
        <taxon>Spermatophyta</taxon>
        <taxon>Magnoliopsida</taxon>
        <taxon>eudicotyledons</taxon>
        <taxon>Gunneridae</taxon>
        <taxon>Pentapetalae</taxon>
        <taxon>asterids</taxon>
        <taxon>lamiids</taxon>
        <taxon>Lamiales</taxon>
        <taxon>Oleaceae</taxon>
        <taxon>Forsythieae</taxon>
        <taxon>Forsythia</taxon>
    </lineage>
</organism>
<dbReference type="AlphaFoldDB" id="A0ABD1SQG8"/>
<protein>
    <submittedName>
        <fullName evidence="1">Uncharacterized protein</fullName>
    </submittedName>
</protein>
<accession>A0ABD1SQG8</accession>
<gene>
    <name evidence="1" type="ORF">Fot_36794</name>
</gene>
<evidence type="ECO:0000313" key="1">
    <source>
        <dbReference type="EMBL" id="KAL2502946.1"/>
    </source>
</evidence>
<sequence>MVVPISLATGTNFWDAETPLLDDIVLGSVDFKGRSSTQYVSSGWKSAFFIIESKRLDGPRNINTTVLRGNTGLPRLSQAMTLESKFTIASAFSNSNSATSAAFCCDGKLLATGDLTGTELHTGPAPVENGGFKCKIGSDGGEIGELHMGLPLEYP</sequence>